<sequence length="190" mass="22387">MKIYLIRHGETEYNRRHLFYGKTDVSINQMGIEQAYLLAEKFEKLNIDAIVYTSSLQRTIETAKRIFPNQTTISLEALDEKDFGAWEGMTADQISSDFPVEWEQWLLSPFEYTPKNAERFSDFQYRILDCFEKLLQKKEDFVIVGHLGGLRTILKKCFPELDFWGIVLEQGNYTIIEAENSMFKIIEWNT</sequence>
<gene>
    <name evidence="1" type="ORF">P7D85_21015</name>
</gene>
<dbReference type="PANTHER" id="PTHR48100">
    <property type="entry name" value="BROAD-SPECIFICITY PHOSPHATASE YOR283W-RELATED"/>
    <property type="match status" value="1"/>
</dbReference>
<evidence type="ECO:0000313" key="1">
    <source>
        <dbReference type="EMBL" id="MDT2602247.1"/>
    </source>
</evidence>
<dbReference type="InterPro" id="IPR050275">
    <property type="entry name" value="PGM_Phosphatase"/>
</dbReference>
<dbReference type="CDD" id="cd07067">
    <property type="entry name" value="HP_PGM_like"/>
    <property type="match status" value="1"/>
</dbReference>
<proteinExistence type="predicted"/>
<comment type="caution">
    <text evidence="1">The sequence shown here is derived from an EMBL/GenBank/DDBJ whole genome shotgun (WGS) entry which is preliminary data.</text>
</comment>
<dbReference type="PROSITE" id="PS00175">
    <property type="entry name" value="PG_MUTASE"/>
    <property type="match status" value="1"/>
</dbReference>
<protein>
    <submittedName>
        <fullName evidence="1">Histidine phosphatase family protein</fullName>
    </submittedName>
</protein>
<dbReference type="EMBL" id="JARPYI010000017">
    <property type="protein sequence ID" value="MDT2602247.1"/>
    <property type="molecule type" value="Genomic_DNA"/>
</dbReference>
<dbReference type="Proteomes" id="UP001252875">
    <property type="component" value="Unassembled WGS sequence"/>
</dbReference>
<evidence type="ECO:0000313" key="2">
    <source>
        <dbReference type="Proteomes" id="UP001252875"/>
    </source>
</evidence>
<dbReference type="PIRSF" id="PIRSF000709">
    <property type="entry name" value="6PFK_2-Ptase"/>
    <property type="match status" value="1"/>
</dbReference>
<dbReference type="InterPro" id="IPR013078">
    <property type="entry name" value="His_Pase_superF_clade-1"/>
</dbReference>
<dbReference type="Pfam" id="PF00300">
    <property type="entry name" value="His_Phos_1"/>
    <property type="match status" value="1"/>
</dbReference>
<dbReference type="InterPro" id="IPR001345">
    <property type="entry name" value="PG/BPGM_mutase_AS"/>
</dbReference>
<dbReference type="SMART" id="SM00855">
    <property type="entry name" value="PGAM"/>
    <property type="match status" value="1"/>
</dbReference>
<accession>A0ABU3F528</accession>
<dbReference type="RefSeq" id="WP_311823480.1">
    <property type="nucleotide sequence ID" value="NZ_JARPYF010000016.1"/>
</dbReference>
<reference evidence="1 2" key="1">
    <citation type="submission" date="2023-03" db="EMBL/GenBank/DDBJ databases">
        <authorList>
            <person name="Shen W."/>
            <person name="Cai J."/>
        </authorList>
    </citation>
    <scope>NUCLEOTIDE SEQUENCE [LARGE SCALE GENOMIC DNA]</scope>
    <source>
        <strain evidence="1 2">D6-4</strain>
    </source>
</reference>
<dbReference type="Gene3D" id="3.40.50.1240">
    <property type="entry name" value="Phosphoglycerate mutase-like"/>
    <property type="match status" value="1"/>
</dbReference>
<dbReference type="SUPFAM" id="SSF53254">
    <property type="entry name" value="Phosphoglycerate mutase-like"/>
    <property type="match status" value="1"/>
</dbReference>
<organism evidence="1 2">
    <name type="scientific">Enterococcus hulanensis</name>
    <dbReference type="NCBI Taxonomy" id="2559929"/>
    <lineage>
        <taxon>Bacteria</taxon>
        <taxon>Bacillati</taxon>
        <taxon>Bacillota</taxon>
        <taxon>Bacilli</taxon>
        <taxon>Lactobacillales</taxon>
        <taxon>Enterococcaceae</taxon>
        <taxon>Enterococcus</taxon>
    </lineage>
</organism>
<dbReference type="PANTHER" id="PTHR48100:SF59">
    <property type="entry name" value="ADENOSYLCOBALAMIN_ALPHA-RIBAZOLE PHOSPHATASE"/>
    <property type="match status" value="1"/>
</dbReference>
<name>A0ABU3F528_9ENTE</name>
<keyword evidence="2" id="KW-1185">Reference proteome</keyword>
<dbReference type="InterPro" id="IPR029033">
    <property type="entry name" value="His_PPase_superfam"/>
</dbReference>